<evidence type="ECO:0000313" key="1">
    <source>
        <dbReference type="EMBL" id="RRQ47986.1"/>
    </source>
</evidence>
<proteinExistence type="predicted"/>
<organism evidence="1 2">
    <name type="scientific">Maribacter algicola</name>
    <dbReference type="NCBI Taxonomy" id="2498892"/>
    <lineage>
        <taxon>Bacteria</taxon>
        <taxon>Pseudomonadati</taxon>
        <taxon>Bacteroidota</taxon>
        <taxon>Flavobacteriia</taxon>
        <taxon>Flavobacteriales</taxon>
        <taxon>Flavobacteriaceae</taxon>
        <taxon>Maribacter</taxon>
    </lineage>
</organism>
<evidence type="ECO:0000313" key="2">
    <source>
        <dbReference type="Proteomes" id="UP000286990"/>
    </source>
</evidence>
<keyword evidence="2" id="KW-1185">Reference proteome</keyword>
<comment type="caution">
    <text evidence="1">The sequence shown here is derived from an EMBL/GenBank/DDBJ whole genome shotgun (WGS) entry which is preliminary data.</text>
</comment>
<dbReference type="AlphaFoldDB" id="A0A426RGF4"/>
<dbReference type="RefSeq" id="WP_125222704.1">
    <property type="nucleotide sequence ID" value="NZ_QUSX01000002.1"/>
</dbReference>
<protein>
    <submittedName>
        <fullName evidence="1">Uncharacterized protein</fullName>
    </submittedName>
</protein>
<sequence>MSKIRLKRNTASNQFIGWAAFRPDGLIDEDEVSDYETHPSPTSGAIFNAGKVSRINVVHFLDQIIIDDELWNT</sequence>
<name>A0A426RGF4_9FLAO</name>
<reference evidence="2" key="2">
    <citation type="submission" date="2018-12" db="EMBL/GenBank/DDBJ databases">
        <title>Maribacter lutimaris sp. nov., isolated from marine sediment.</title>
        <authorList>
            <person name="Kim K.K."/>
        </authorList>
    </citation>
    <scope>NUCLEOTIDE SEQUENCE [LARGE SCALE GENOMIC DNA]</scope>
    <source>
        <strain evidence="2">PoM-212</strain>
    </source>
</reference>
<dbReference type="Proteomes" id="UP000286990">
    <property type="component" value="Unassembled WGS sequence"/>
</dbReference>
<dbReference type="EMBL" id="QUSX01000002">
    <property type="protein sequence ID" value="RRQ47986.1"/>
    <property type="molecule type" value="Genomic_DNA"/>
</dbReference>
<reference evidence="2" key="1">
    <citation type="submission" date="2018-08" db="EMBL/GenBank/DDBJ databases">
        <authorList>
            <person name="Khan S.A."/>
            <person name="J S.E."/>
        </authorList>
    </citation>
    <scope>NUCLEOTIDE SEQUENCE [LARGE SCALE GENOMIC DNA]</scope>
    <source>
        <strain evidence="2">PoM-212</strain>
    </source>
</reference>
<accession>A0A426RGF4</accession>
<gene>
    <name evidence="1" type="ORF">DZC72_09610</name>
</gene>
<dbReference type="OrthoDB" id="9790734at2"/>